<feature type="domain" description="CUB" evidence="10">
    <location>
        <begin position="112"/>
        <end position="223"/>
    </location>
</feature>
<evidence type="ECO:0000313" key="13">
    <source>
        <dbReference type="Proteomes" id="UP001162483"/>
    </source>
</evidence>
<feature type="domain" description="Peptidase M12A" evidence="11">
    <location>
        <begin position="1"/>
        <end position="113"/>
    </location>
</feature>
<keyword evidence="1 8" id="KW-0645">Protease</keyword>
<comment type="cofactor">
    <cofactor evidence="8 9">
        <name>Zn(2+)</name>
        <dbReference type="ChEBI" id="CHEBI:29105"/>
    </cofactor>
    <text evidence="8 9">Binds 1 zinc ion per subunit.</text>
</comment>
<dbReference type="SMART" id="SM00042">
    <property type="entry name" value="CUB"/>
    <property type="match status" value="1"/>
</dbReference>
<comment type="caution">
    <text evidence="12">The sequence shown here is derived from an EMBL/GenBank/DDBJ whole genome shotgun (WGS) entry which is preliminary data.</text>
</comment>
<evidence type="ECO:0000256" key="6">
    <source>
        <dbReference type="ARBA" id="ARBA00023157"/>
    </source>
</evidence>
<dbReference type="Gene3D" id="2.60.120.290">
    <property type="entry name" value="Spermadhesin, CUB domain"/>
    <property type="match status" value="1"/>
</dbReference>
<keyword evidence="5 8" id="KW-0482">Metalloprotease</keyword>
<keyword evidence="6" id="KW-1015">Disulfide bond</keyword>
<reference evidence="12" key="1">
    <citation type="submission" date="2023-05" db="EMBL/GenBank/DDBJ databases">
        <authorList>
            <person name="Stuckert A."/>
        </authorList>
    </citation>
    <scope>NUCLEOTIDE SEQUENCE</scope>
</reference>
<keyword evidence="4 8" id="KW-0862">Zinc</keyword>
<keyword evidence="3 8" id="KW-0378">Hydrolase</keyword>
<dbReference type="Proteomes" id="UP001162483">
    <property type="component" value="Unassembled WGS sequence"/>
</dbReference>
<name>A0ABN9EE08_9NEOB</name>
<dbReference type="PROSITE" id="PS51864">
    <property type="entry name" value="ASTACIN"/>
    <property type="match status" value="1"/>
</dbReference>
<evidence type="ECO:0000256" key="5">
    <source>
        <dbReference type="ARBA" id="ARBA00023049"/>
    </source>
</evidence>
<dbReference type="PROSITE" id="PS01180">
    <property type="entry name" value="CUB"/>
    <property type="match status" value="1"/>
</dbReference>
<dbReference type="Pfam" id="PF00431">
    <property type="entry name" value="CUB"/>
    <property type="match status" value="1"/>
</dbReference>
<dbReference type="InterPro" id="IPR000859">
    <property type="entry name" value="CUB_dom"/>
</dbReference>
<dbReference type="SUPFAM" id="SSF49854">
    <property type="entry name" value="Spermadhesin, CUB domain"/>
    <property type="match status" value="1"/>
</dbReference>
<evidence type="ECO:0000256" key="3">
    <source>
        <dbReference type="ARBA" id="ARBA00022801"/>
    </source>
</evidence>
<evidence type="ECO:0000256" key="9">
    <source>
        <dbReference type="RuleBase" id="RU361183"/>
    </source>
</evidence>
<feature type="binding site" evidence="8">
    <location>
        <position position="17"/>
    </location>
    <ligand>
        <name>Zn(2+)</name>
        <dbReference type="ChEBI" id="CHEBI:29105"/>
        <note>catalytic</note>
    </ligand>
</feature>
<feature type="binding site" evidence="8">
    <location>
        <position position="11"/>
    </location>
    <ligand>
        <name>Zn(2+)</name>
        <dbReference type="ChEBI" id="CHEBI:29105"/>
        <note>catalytic</note>
    </ligand>
</feature>
<dbReference type="InterPro" id="IPR035914">
    <property type="entry name" value="Sperma_CUB_dom_sf"/>
</dbReference>
<dbReference type="SUPFAM" id="SSF55486">
    <property type="entry name" value="Metalloproteases ('zincins'), catalytic domain"/>
    <property type="match status" value="1"/>
</dbReference>
<evidence type="ECO:0000256" key="4">
    <source>
        <dbReference type="ARBA" id="ARBA00022833"/>
    </source>
</evidence>
<accession>A0ABN9EE08</accession>
<feature type="binding site" evidence="8">
    <location>
        <position position="7"/>
    </location>
    <ligand>
        <name>Zn(2+)</name>
        <dbReference type="ChEBI" id="CHEBI:29105"/>
        <note>catalytic</note>
    </ligand>
</feature>
<dbReference type="PANTHER" id="PTHR10127">
    <property type="entry name" value="DISCOIDIN, CUB, EGF, LAMININ , AND ZINC METALLOPROTEASE DOMAIN CONTAINING"/>
    <property type="match status" value="1"/>
</dbReference>
<evidence type="ECO:0000256" key="2">
    <source>
        <dbReference type="ARBA" id="ARBA00022723"/>
    </source>
</evidence>
<evidence type="ECO:0000259" key="10">
    <source>
        <dbReference type="PROSITE" id="PS01180"/>
    </source>
</evidence>
<feature type="active site" evidence="8">
    <location>
        <position position="8"/>
    </location>
</feature>
<proteinExistence type="predicted"/>
<keyword evidence="13" id="KW-1185">Reference proteome</keyword>
<evidence type="ECO:0000256" key="1">
    <source>
        <dbReference type="ARBA" id="ARBA00022670"/>
    </source>
</evidence>
<dbReference type="PANTHER" id="PTHR10127:SF899">
    <property type="entry name" value="ASTACIN-LIKE METALLOENDOPEPTIDASE-RELATED"/>
    <property type="match status" value="1"/>
</dbReference>
<evidence type="ECO:0000259" key="11">
    <source>
        <dbReference type="PROSITE" id="PS51864"/>
    </source>
</evidence>
<dbReference type="PRINTS" id="PR00480">
    <property type="entry name" value="ASTACIN"/>
</dbReference>
<dbReference type="EMBL" id="CATNWA010015412">
    <property type="protein sequence ID" value="CAI9583120.1"/>
    <property type="molecule type" value="Genomic_DNA"/>
</dbReference>
<keyword evidence="2 8" id="KW-0479">Metal-binding</keyword>
<dbReference type="InterPro" id="IPR001506">
    <property type="entry name" value="Peptidase_M12A"/>
</dbReference>
<protein>
    <recommendedName>
        <fullName evidence="9">Metalloendopeptidase</fullName>
        <ecNumber evidence="9">3.4.24.-</ecNumber>
    </recommendedName>
</protein>
<sequence>MKGIVQHELNHVLGFVHEHTRSDRDTYVYIEWTHIPDVYKSNFETTQPATNNLGLPYDYTSVMHYGRYAFSNAPGKATIVPKLDPSILIGQRYGLSGLDLQKINRLYQCDVCSSLLCDPSGSLHSGYVQSDNQNRSQCVWLIRVPTNKVQLNFISFALESSRNCVYDYLSISDSSRSGTSVSHKYCGAKNMPSLVSSSNWMLLQFHSDKSVQSTGFRVTYSWGK</sequence>
<dbReference type="Gene3D" id="3.40.390.10">
    <property type="entry name" value="Collagenase (Catalytic Domain)"/>
    <property type="match status" value="1"/>
</dbReference>
<dbReference type="CDD" id="cd00041">
    <property type="entry name" value="CUB"/>
    <property type="match status" value="1"/>
</dbReference>
<evidence type="ECO:0000313" key="12">
    <source>
        <dbReference type="EMBL" id="CAI9583120.1"/>
    </source>
</evidence>
<evidence type="ECO:0000256" key="7">
    <source>
        <dbReference type="PROSITE-ProRule" id="PRU00059"/>
    </source>
</evidence>
<dbReference type="InterPro" id="IPR024079">
    <property type="entry name" value="MetalloPept_cat_dom_sf"/>
</dbReference>
<gene>
    <name evidence="12" type="ORF">SPARVUS_LOCUS9759288</name>
</gene>
<organism evidence="12 13">
    <name type="scientific">Staurois parvus</name>
    <dbReference type="NCBI Taxonomy" id="386267"/>
    <lineage>
        <taxon>Eukaryota</taxon>
        <taxon>Metazoa</taxon>
        <taxon>Chordata</taxon>
        <taxon>Craniata</taxon>
        <taxon>Vertebrata</taxon>
        <taxon>Euteleostomi</taxon>
        <taxon>Amphibia</taxon>
        <taxon>Batrachia</taxon>
        <taxon>Anura</taxon>
        <taxon>Neobatrachia</taxon>
        <taxon>Ranoidea</taxon>
        <taxon>Ranidae</taxon>
        <taxon>Staurois</taxon>
    </lineage>
</organism>
<comment type="caution">
    <text evidence="7">Lacks conserved residue(s) required for the propagation of feature annotation.</text>
</comment>
<dbReference type="EC" id="3.4.24.-" evidence="9"/>
<dbReference type="Pfam" id="PF01400">
    <property type="entry name" value="Astacin"/>
    <property type="match status" value="1"/>
</dbReference>
<evidence type="ECO:0000256" key="8">
    <source>
        <dbReference type="PROSITE-ProRule" id="PRU01211"/>
    </source>
</evidence>